<name>A0A0G4P3T5_PENC3</name>
<proteinExistence type="predicted"/>
<dbReference type="EMBL" id="HG793138">
    <property type="protein sequence ID" value="CRL20954.1"/>
    <property type="molecule type" value="Genomic_DNA"/>
</dbReference>
<keyword evidence="2" id="KW-1185">Reference proteome</keyword>
<organism evidence="1 2">
    <name type="scientific">Penicillium camemberti (strain FM 013)</name>
    <dbReference type="NCBI Taxonomy" id="1429867"/>
    <lineage>
        <taxon>Eukaryota</taxon>
        <taxon>Fungi</taxon>
        <taxon>Dikarya</taxon>
        <taxon>Ascomycota</taxon>
        <taxon>Pezizomycotina</taxon>
        <taxon>Eurotiomycetes</taxon>
        <taxon>Eurotiomycetidae</taxon>
        <taxon>Eurotiales</taxon>
        <taxon>Aspergillaceae</taxon>
        <taxon>Penicillium</taxon>
    </lineage>
</organism>
<dbReference type="AlphaFoldDB" id="A0A0G4P3T5"/>
<evidence type="ECO:0000313" key="1">
    <source>
        <dbReference type="EMBL" id="CRL20954.1"/>
    </source>
</evidence>
<evidence type="ECO:0000313" key="2">
    <source>
        <dbReference type="Proteomes" id="UP000053732"/>
    </source>
</evidence>
<gene>
    <name evidence="1" type="ORF">PCAMFM013_S005g000118</name>
</gene>
<dbReference type="Proteomes" id="UP000053732">
    <property type="component" value="Unassembled WGS sequence"/>
</dbReference>
<sequence length="261" mass="29644">MFRRPRETQPDPITSEIGHILAPLDIFPWGPLAMNYLGVPIVLGTAMIAVHDEDYETACEKLTDSDFHVTVPDRRPAPELLARLPDPDKVMKKVNKKYERLDRSTTHFDYPINHHLAGHLKLIVVPNSFANLPTPDVACESNLDPIPSKQYDVYGNIFHPLEEALVESMAKGVINDEDDENAPTSIWGDTLSTWIAMMVSYLEVDNDILDNCPDERAVNWFSVQYGRIHEEKFGPWDRRVSKRLGSGREMPVDMRGNPLPE</sequence>
<protein>
    <submittedName>
        <fullName evidence="1">Str. FM013</fullName>
    </submittedName>
</protein>
<reference evidence="1 2" key="1">
    <citation type="journal article" date="2014" name="Nat. Commun.">
        <title>Multiple recent horizontal transfers of a large genomic region in cheese making fungi.</title>
        <authorList>
            <person name="Cheeseman K."/>
            <person name="Ropars J."/>
            <person name="Renault P."/>
            <person name="Dupont J."/>
            <person name="Gouzy J."/>
            <person name="Branca A."/>
            <person name="Abraham A.L."/>
            <person name="Ceppi M."/>
            <person name="Conseiller E."/>
            <person name="Debuchy R."/>
            <person name="Malagnac F."/>
            <person name="Goarin A."/>
            <person name="Silar P."/>
            <person name="Lacoste S."/>
            <person name="Sallet E."/>
            <person name="Bensimon A."/>
            <person name="Giraud T."/>
            <person name="Brygoo Y."/>
        </authorList>
    </citation>
    <scope>NUCLEOTIDE SEQUENCE [LARGE SCALE GENOMIC DNA]</scope>
    <source>
        <strain evidence="2">FM 013</strain>
    </source>
</reference>
<accession>A0A0G4P3T5</accession>